<keyword evidence="3 9" id="KW-0812">Transmembrane</keyword>
<accession>A0A395HNR6</accession>
<evidence type="ECO:0000313" key="13">
    <source>
        <dbReference type="Proteomes" id="UP000248961"/>
    </source>
</evidence>
<evidence type="ECO:0000256" key="8">
    <source>
        <dbReference type="ARBA" id="ARBA00023136"/>
    </source>
</evidence>
<dbReference type="GO" id="GO:0005743">
    <property type="term" value="C:mitochondrial inner membrane"/>
    <property type="evidence" value="ECO:0007669"/>
    <property type="project" value="UniProtKB-SubCell"/>
</dbReference>
<name>A0A395HNR6_ASPHC</name>
<feature type="region of interest" description="Disordered" evidence="10">
    <location>
        <begin position="412"/>
        <end position="497"/>
    </location>
</feature>
<feature type="compositionally biased region" description="Basic and acidic residues" evidence="10">
    <location>
        <begin position="412"/>
        <end position="429"/>
    </location>
</feature>
<dbReference type="VEuPathDB" id="FungiDB:BO97DRAFT_472564"/>
<gene>
    <name evidence="12" type="ORF">BO97DRAFT_472564</name>
</gene>
<evidence type="ECO:0000313" key="12">
    <source>
        <dbReference type="EMBL" id="RAL09129.1"/>
    </source>
</evidence>
<evidence type="ECO:0000256" key="7">
    <source>
        <dbReference type="ARBA" id="ARBA00023128"/>
    </source>
</evidence>
<feature type="domain" description="Membrane insertase YidC/Oxa/ALB C-terminal" evidence="11">
    <location>
        <begin position="140"/>
        <end position="334"/>
    </location>
</feature>
<keyword evidence="6" id="KW-1133">Transmembrane helix</keyword>
<keyword evidence="8" id="KW-0472">Membrane</keyword>
<feature type="compositionally biased region" description="Basic and acidic residues" evidence="10">
    <location>
        <begin position="474"/>
        <end position="484"/>
    </location>
</feature>
<dbReference type="STRING" id="1450537.A0A395HNR6"/>
<evidence type="ECO:0000256" key="3">
    <source>
        <dbReference type="ARBA" id="ARBA00022692"/>
    </source>
</evidence>
<reference evidence="12 13" key="1">
    <citation type="submission" date="2018-02" db="EMBL/GenBank/DDBJ databases">
        <title>The genomes of Aspergillus section Nigri reveals drivers in fungal speciation.</title>
        <authorList>
            <consortium name="DOE Joint Genome Institute"/>
            <person name="Vesth T.C."/>
            <person name="Nybo J."/>
            <person name="Theobald S."/>
            <person name="Brandl J."/>
            <person name="Frisvad J.C."/>
            <person name="Nielsen K.F."/>
            <person name="Lyhne E.K."/>
            <person name="Kogle M.E."/>
            <person name="Kuo A."/>
            <person name="Riley R."/>
            <person name="Clum A."/>
            <person name="Nolan M."/>
            <person name="Lipzen A."/>
            <person name="Salamov A."/>
            <person name="Henrissat B."/>
            <person name="Wiebenga A."/>
            <person name="De vries R.P."/>
            <person name="Grigoriev I.V."/>
            <person name="Mortensen U.H."/>
            <person name="Andersen M.R."/>
            <person name="Baker S.E."/>
        </authorList>
    </citation>
    <scope>NUCLEOTIDE SEQUENCE [LARGE SCALE GENOMIC DNA]</scope>
    <source>
        <strain evidence="12 13">CBS 101889</strain>
    </source>
</reference>
<dbReference type="AlphaFoldDB" id="A0A395HNR6"/>
<proteinExistence type="inferred from homology"/>
<dbReference type="EMBL" id="KZ824306">
    <property type="protein sequence ID" value="RAL09129.1"/>
    <property type="molecule type" value="Genomic_DNA"/>
</dbReference>
<organism evidence="12 13">
    <name type="scientific">Aspergillus homomorphus (strain CBS 101889)</name>
    <dbReference type="NCBI Taxonomy" id="1450537"/>
    <lineage>
        <taxon>Eukaryota</taxon>
        <taxon>Fungi</taxon>
        <taxon>Dikarya</taxon>
        <taxon>Ascomycota</taxon>
        <taxon>Pezizomycotina</taxon>
        <taxon>Eurotiomycetes</taxon>
        <taxon>Eurotiomycetidae</taxon>
        <taxon>Eurotiales</taxon>
        <taxon>Aspergillaceae</taxon>
        <taxon>Aspergillus</taxon>
        <taxon>Aspergillus subgen. Circumdati</taxon>
    </lineage>
</organism>
<keyword evidence="5" id="KW-0809">Transit peptide</keyword>
<dbReference type="OrthoDB" id="2148490at2759"/>
<feature type="compositionally biased region" description="Basic and acidic residues" evidence="10">
    <location>
        <begin position="437"/>
        <end position="465"/>
    </location>
</feature>
<dbReference type="GeneID" id="37204436"/>
<dbReference type="Pfam" id="PF02096">
    <property type="entry name" value="60KD_IMP"/>
    <property type="match status" value="1"/>
</dbReference>
<dbReference type="GO" id="GO:0032977">
    <property type="term" value="F:membrane insertase activity"/>
    <property type="evidence" value="ECO:0007669"/>
    <property type="project" value="InterPro"/>
</dbReference>
<evidence type="ECO:0000256" key="5">
    <source>
        <dbReference type="ARBA" id="ARBA00022946"/>
    </source>
</evidence>
<sequence>MLGGTGLSGRGAMPALARQRLIASSRSSRSMSSFRPQASRNALRYAQTSRPMAGTPSLRSASAIPAISTARFNSTAATPVADAATAAETATLPGVEALEIASIPEKIGYLKELGLDYGWGFSATIEWFIEHIHIWGGVPWWASIVCTGLLVRLAMLKPTLAAANTGTKLNNVKHITTPLRAKMMAAQAASDSLAMQKARAELEDLHKKHGIVAWKAMIPMLQIPFGFGCYRVIKGMTSLPVPALSVETAGWLQDITVADPYFILPAISSLCMYWSFKKGGESGANEMMNSEFGKMVRIGLPSISFVVMSFFPAALQLYFVSTGVFGAGQAWLLSKPGFRRWANVAVSETPQLAPGEVAKNPIRLLTEAIEAERATRLAAAPPAPPAPVQKISFIDRAIENFKESKQKLAAETTNKIDEFRGNVPKKNEDGTLADPPRLSEKDRKTAEDYEKRRREEEEWKREERNHARRQAHMKFLEQQREKARSTVTSSQGKLRQK</sequence>
<evidence type="ECO:0000256" key="10">
    <source>
        <dbReference type="SAM" id="MobiDB-lite"/>
    </source>
</evidence>
<evidence type="ECO:0000256" key="2">
    <source>
        <dbReference type="ARBA" id="ARBA00009877"/>
    </source>
</evidence>
<evidence type="ECO:0000256" key="9">
    <source>
        <dbReference type="RuleBase" id="RU003945"/>
    </source>
</evidence>
<evidence type="ECO:0000256" key="4">
    <source>
        <dbReference type="ARBA" id="ARBA00022792"/>
    </source>
</evidence>
<dbReference type="InterPro" id="IPR028055">
    <property type="entry name" value="YidC/Oxa/ALB_C"/>
</dbReference>
<dbReference type="GO" id="GO:0032979">
    <property type="term" value="P:protein insertion into mitochondrial inner membrane from matrix"/>
    <property type="evidence" value="ECO:0007669"/>
    <property type="project" value="TreeGrafter"/>
</dbReference>
<dbReference type="PANTHER" id="PTHR12428:SF66">
    <property type="entry name" value="MITOCHONDRIAL INNER MEMBRANE PROTEIN OXA1L"/>
    <property type="match status" value="1"/>
</dbReference>
<keyword evidence="4" id="KW-0999">Mitochondrion inner membrane</keyword>
<dbReference type="CDD" id="cd20069">
    <property type="entry name" value="5TM_Oxa1-like"/>
    <property type="match status" value="1"/>
</dbReference>
<keyword evidence="13" id="KW-1185">Reference proteome</keyword>
<protein>
    <recommendedName>
        <fullName evidence="11">Membrane insertase YidC/Oxa/ALB C-terminal domain-containing protein</fullName>
    </recommendedName>
</protein>
<keyword evidence="7" id="KW-0496">Mitochondrion</keyword>
<dbReference type="RefSeq" id="XP_025548283.1">
    <property type="nucleotide sequence ID" value="XM_025700147.1"/>
</dbReference>
<evidence type="ECO:0000259" key="11">
    <source>
        <dbReference type="Pfam" id="PF02096"/>
    </source>
</evidence>
<evidence type="ECO:0000256" key="6">
    <source>
        <dbReference type="ARBA" id="ARBA00022989"/>
    </source>
</evidence>
<comment type="similarity">
    <text evidence="2 9">Belongs to the OXA1/ALB3/YidC family.</text>
</comment>
<dbReference type="Proteomes" id="UP000248961">
    <property type="component" value="Unassembled WGS sequence"/>
</dbReference>
<evidence type="ECO:0000256" key="1">
    <source>
        <dbReference type="ARBA" id="ARBA00004448"/>
    </source>
</evidence>
<dbReference type="InterPro" id="IPR001708">
    <property type="entry name" value="YidC/ALB3/OXA1/COX18"/>
</dbReference>
<dbReference type="PANTHER" id="PTHR12428">
    <property type="entry name" value="OXA1"/>
    <property type="match status" value="1"/>
</dbReference>
<comment type="subcellular location">
    <subcellularLocation>
        <location evidence="9">Membrane</location>
        <topology evidence="9">Multi-pass membrane protein</topology>
    </subcellularLocation>
    <subcellularLocation>
        <location evidence="1">Mitochondrion inner membrane</location>
        <topology evidence="1">Multi-pass membrane protein</topology>
    </subcellularLocation>
</comment>
<feature type="compositionally biased region" description="Polar residues" evidence="10">
    <location>
        <begin position="485"/>
        <end position="497"/>
    </location>
</feature>